<keyword evidence="1" id="KW-0732">Signal</keyword>
<proteinExistence type="predicted"/>
<gene>
    <name evidence="2" type="ORF">SAMN06296036_12491</name>
</gene>
<feature type="chain" id="PRO_5012780159" description="Beta/Gamma crystallin" evidence="1">
    <location>
        <begin position="19"/>
        <end position="125"/>
    </location>
</feature>
<dbReference type="EMBL" id="FWZT01000024">
    <property type="protein sequence ID" value="SMF69023.1"/>
    <property type="molecule type" value="Genomic_DNA"/>
</dbReference>
<protein>
    <recommendedName>
        <fullName evidence="4">Beta/Gamma crystallin</fullName>
    </recommendedName>
</protein>
<accession>A0A1Y6CKD1</accession>
<evidence type="ECO:0008006" key="4">
    <source>
        <dbReference type="Google" id="ProtNLM"/>
    </source>
</evidence>
<feature type="signal peptide" evidence="1">
    <location>
        <begin position="1"/>
        <end position="18"/>
    </location>
</feature>
<reference evidence="3" key="1">
    <citation type="submission" date="2017-04" db="EMBL/GenBank/DDBJ databases">
        <authorList>
            <person name="Varghese N."/>
            <person name="Submissions S."/>
        </authorList>
    </citation>
    <scope>NUCLEOTIDE SEQUENCE [LARGE SCALE GENOMIC DNA]</scope>
    <source>
        <strain evidence="3">RKEM611</strain>
    </source>
</reference>
<dbReference type="Proteomes" id="UP000192907">
    <property type="component" value="Unassembled WGS sequence"/>
</dbReference>
<dbReference type="STRING" id="1513793.SAMN06296036_12491"/>
<dbReference type="AlphaFoldDB" id="A0A1Y6CKD1"/>
<organism evidence="2 3">
    <name type="scientific">Pseudobacteriovorax antillogorgiicola</name>
    <dbReference type="NCBI Taxonomy" id="1513793"/>
    <lineage>
        <taxon>Bacteria</taxon>
        <taxon>Pseudomonadati</taxon>
        <taxon>Bdellovibrionota</taxon>
        <taxon>Oligoflexia</taxon>
        <taxon>Oligoflexales</taxon>
        <taxon>Pseudobacteriovoracaceae</taxon>
        <taxon>Pseudobacteriovorax</taxon>
    </lineage>
</organism>
<name>A0A1Y6CKD1_9BACT</name>
<evidence type="ECO:0000256" key="1">
    <source>
        <dbReference type="SAM" id="SignalP"/>
    </source>
</evidence>
<evidence type="ECO:0000313" key="3">
    <source>
        <dbReference type="Proteomes" id="UP000192907"/>
    </source>
</evidence>
<keyword evidence="3" id="KW-1185">Reference proteome</keyword>
<sequence>MTKFLLSTLIFVVTVSTAGYGSVQAEAEQEISSQLNSLDDGVDEVWGSCIAKHPRRSALFTTNIFVGEAAKYEVLTNCYVFAFNKNYQPCDCKVTCTGFSIPTDWQKIAVQLAKKGVSKTISCGI</sequence>
<evidence type="ECO:0000313" key="2">
    <source>
        <dbReference type="EMBL" id="SMF69023.1"/>
    </source>
</evidence>
<dbReference type="RefSeq" id="WP_132323953.1">
    <property type="nucleotide sequence ID" value="NZ_FWZT01000024.1"/>
</dbReference>